<dbReference type="PROSITE" id="PS51375">
    <property type="entry name" value="PPR"/>
    <property type="match status" value="3"/>
</dbReference>
<dbReference type="GO" id="GO:0003729">
    <property type="term" value="F:mRNA binding"/>
    <property type="evidence" value="ECO:0007669"/>
    <property type="project" value="UniProtKB-ARBA"/>
</dbReference>
<dbReference type="NCBIfam" id="TIGR00756">
    <property type="entry name" value="PPR"/>
    <property type="match status" value="3"/>
</dbReference>
<dbReference type="AlphaFoldDB" id="A0AA39E0F1"/>
<feature type="repeat" description="PPR" evidence="3">
    <location>
        <begin position="373"/>
        <end position="407"/>
    </location>
</feature>
<evidence type="ECO:0000313" key="4">
    <source>
        <dbReference type="EMBL" id="KAJ9702669.1"/>
    </source>
</evidence>
<dbReference type="Pfam" id="PF13041">
    <property type="entry name" value="PPR_2"/>
    <property type="match status" value="3"/>
</dbReference>
<protein>
    <recommendedName>
        <fullName evidence="6">Pentatricopeptide repeat-containing protein</fullName>
    </recommendedName>
</protein>
<dbReference type="GO" id="GO:0009451">
    <property type="term" value="P:RNA modification"/>
    <property type="evidence" value="ECO:0007669"/>
    <property type="project" value="InterPro"/>
</dbReference>
<dbReference type="PANTHER" id="PTHR47926:SF386">
    <property type="entry name" value="PENTATRICOPEPTIDE REPEAT-CONTAINING PROTEIN"/>
    <property type="match status" value="1"/>
</dbReference>
<dbReference type="EMBL" id="JARBHA010000004">
    <property type="protein sequence ID" value="KAJ9702669.1"/>
    <property type="molecule type" value="Genomic_DNA"/>
</dbReference>
<comment type="similarity">
    <text evidence="1">Belongs to the PPR family. PCMP-H subfamily.</text>
</comment>
<feature type="repeat" description="PPR" evidence="3">
    <location>
        <begin position="273"/>
        <end position="307"/>
    </location>
</feature>
<dbReference type="Proteomes" id="UP001168098">
    <property type="component" value="Unassembled WGS sequence"/>
</dbReference>
<dbReference type="InterPro" id="IPR002885">
    <property type="entry name" value="PPR_rpt"/>
</dbReference>
<proteinExistence type="inferred from homology"/>
<dbReference type="Gene3D" id="1.25.40.10">
    <property type="entry name" value="Tetratricopeptide repeat domain"/>
    <property type="match status" value="4"/>
</dbReference>
<feature type="repeat" description="PPR" evidence="3">
    <location>
        <begin position="170"/>
        <end position="204"/>
    </location>
</feature>
<reference evidence="4 5" key="1">
    <citation type="journal article" date="2023" name="BMC Biotechnol.">
        <title>Vitis rotundifolia cv Carlos genome sequencing.</title>
        <authorList>
            <person name="Huff M."/>
            <person name="Hulse-Kemp A."/>
            <person name="Scheffler B."/>
            <person name="Youngblood R."/>
            <person name="Simpson S."/>
            <person name="Babiker E."/>
            <person name="Staton M."/>
        </authorList>
    </citation>
    <scope>NUCLEOTIDE SEQUENCE [LARGE SCALE GENOMIC DNA]</scope>
    <source>
        <tissue evidence="4">Leaf</tissue>
    </source>
</reference>
<evidence type="ECO:0008006" key="6">
    <source>
        <dbReference type="Google" id="ProtNLM"/>
    </source>
</evidence>
<dbReference type="FunFam" id="1.25.40.10:FF:000470">
    <property type="entry name" value="Pentatricopeptide repeat-containing protein At5g66520"/>
    <property type="match status" value="1"/>
</dbReference>
<dbReference type="Pfam" id="PF01535">
    <property type="entry name" value="PPR"/>
    <property type="match status" value="2"/>
</dbReference>
<dbReference type="InterPro" id="IPR046960">
    <property type="entry name" value="PPR_At4g14850-like_plant"/>
</dbReference>
<dbReference type="InterPro" id="IPR046848">
    <property type="entry name" value="E_motif"/>
</dbReference>
<dbReference type="FunFam" id="1.25.40.10:FF:000285">
    <property type="entry name" value="Pentatricopeptide repeat-containing protein, chloroplastic"/>
    <property type="match status" value="1"/>
</dbReference>
<keyword evidence="2" id="KW-0677">Repeat</keyword>
<dbReference type="InterPro" id="IPR011990">
    <property type="entry name" value="TPR-like_helical_dom_sf"/>
</dbReference>
<name>A0AA39E0F1_VITRO</name>
<accession>A0AA39E0F1</accession>
<evidence type="ECO:0000256" key="3">
    <source>
        <dbReference type="PROSITE-ProRule" id="PRU00708"/>
    </source>
</evidence>
<evidence type="ECO:0000256" key="1">
    <source>
        <dbReference type="ARBA" id="ARBA00006643"/>
    </source>
</evidence>
<dbReference type="FunFam" id="1.25.40.10:FF:000690">
    <property type="entry name" value="Pentatricopeptide repeat-containing protein"/>
    <property type="match status" value="1"/>
</dbReference>
<keyword evidence="5" id="KW-1185">Reference proteome</keyword>
<comment type="caution">
    <text evidence="4">The sequence shown here is derived from an EMBL/GenBank/DDBJ whole genome shotgun (WGS) entry which is preliminary data.</text>
</comment>
<sequence length="599" mass="66907">MTIQTPKSVLTLIETCTNLQQLKQIHAKSIISSLSYTQFIITKIINSFLSHACLDYATQVFNQTQEPDGFIYNAMIRAYSSSQTPCVAISIYNKMRACQNILGDKYTYPFVFKACASQFSVEKGKEVHGVIVRIGYELDGFLQSSLLNFYMVCGEIGNAQQVFDEFDAKDVVFWNALITGYARQGMVVDAFGVFKEMVEVKEVRPNEATMMGLIAACIESKNLKLGREIHGYMMKDMVLRKGVKLEAALINLYVKCGYLDGARKLFDEIPEKNTVVWNSLICGYCQIGSLNEVIELLREMHLSNLKPDRFTISGVVSACAQVGAFNLGNWVHRFAEKKGIWDVFIGTALIDMYAKCGFIGAAREVFDQMNERNVATWNAILSGYASHGQAESAIELFSEMRESGARPDSITFLAVLHGCTHSGLVENGKQYFDLMLKYYKIPPRVEHYGCMVDLLGRAGLLQEARELIKMMVVEPNVVVWGALLSACSIHGNIEIGEWAAHHMIKLNAMDGGSYVILANLYASAQRFDRVKAVREMMVEKGICKSRGCSMIEIGDVVHEFVVAGKMHPRSEEIYSVLDELSKKLKMAGYVPLLALDEEG</sequence>
<gene>
    <name evidence="4" type="ORF">PVL29_004415</name>
</gene>
<organism evidence="4 5">
    <name type="scientific">Vitis rotundifolia</name>
    <name type="common">Muscadine grape</name>
    <dbReference type="NCBI Taxonomy" id="103349"/>
    <lineage>
        <taxon>Eukaryota</taxon>
        <taxon>Viridiplantae</taxon>
        <taxon>Streptophyta</taxon>
        <taxon>Embryophyta</taxon>
        <taxon>Tracheophyta</taxon>
        <taxon>Spermatophyta</taxon>
        <taxon>Magnoliopsida</taxon>
        <taxon>eudicotyledons</taxon>
        <taxon>Gunneridae</taxon>
        <taxon>Pentapetalae</taxon>
        <taxon>rosids</taxon>
        <taxon>Vitales</taxon>
        <taxon>Vitaceae</taxon>
        <taxon>Viteae</taxon>
        <taxon>Vitis</taxon>
    </lineage>
</organism>
<evidence type="ECO:0000256" key="2">
    <source>
        <dbReference type="ARBA" id="ARBA00022737"/>
    </source>
</evidence>
<evidence type="ECO:0000313" key="5">
    <source>
        <dbReference type="Proteomes" id="UP001168098"/>
    </source>
</evidence>
<dbReference type="PANTHER" id="PTHR47926">
    <property type="entry name" value="PENTATRICOPEPTIDE REPEAT-CONTAINING PROTEIN"/>
    <property type="match status" value="1"/>
</dbReference>
<dbReference type="Pfam" id="PF20431">
    <property type="entry name" value="E_motif"/>
    <property type="match status" value="1"/>
</dbReference>